<evidence type="ECO:0000313" key="5">
    <source>
        <dbReference type="Proteomes" id="UP000300879"/>
    </source>
</evidence>
<dbReference type="OrthoDB" id="2605079at2"/>
<keyword evidence="1" id="KW-0479">Metal-binding</keyword>
<feature type="region of interest" description="Disordered" evidence="2">
    <location>
        <begin position="178"/>
        <end position="200"/>
    </location>
</feature>
<organism evidence="4 5">
    <name type="scientific">Paenibacillus algicola</name>
    <dbReference type="NCBI Taxonomy" id="2565926"/>
    <lineage>
        <taxon>Bacteria</taxon>
        <taxon>Bacillati</taxon>
        <taxon>Bacillota</taxon>
        <taxon>Bacilli</taxon>
        <taxon>Bacillales</taxon>
        <taxon>Paenibacillaceae</taxon>
        <taxon>Paenibacillus</taxon>
    </lineage>
</organism>
<proteinExistence type="predicted"/>
<dbReference type="PROSITE" id="PS50966">
    <property type="entry name" value="ZF_SWIM"/>
    <property type="match status" value="1"/>
</dbReference>
<dbReference type="Proteomes" id="UP000300879">
    <property type="component" value="Chromosome"/>
</dbReference>
<name>A0A4P8XG25_9BACL</name>
<keyword evidence="5" id="KW-1185">Reference proteome</keyword>
<dbReference type="AlphaFoldDB" id="A0A4P8XG25"/>
<dbReference type="GO" id="GO:0008270">
    <property type="term" value="F:zinc ion binding"/>
    <property type="evidence" value="ECO:0007669"/>
    <property type="project" value="UniProtKB-KW"/>
</dbReference>
<evidence type="ECO:0000256" key="2">
    <source>
        <dbReference type="SAM" id="MobiDB-lite"/>
    </source>
</evidence>
<dbReference type="InterPro" id="IPR007527">
    <property type="entry name" value="Znf_SWIM"/>
</dbReference>
<dbReference type="EMBL" id="CP040396">
    <property type="protein sequence ID" value="QCT01245.1"/>
    <property type="molecule type" value="Genomic_DNA"/>
</dbReference>
<dbReference type="RefSeq" id="WP_138224330.1">
    <property type="nucleotide sequence ID" value="NZ_CP040396.1"/>
</dbReference>
<feature type="domain" description="SWIM-type" evidence="3">
    <location>
        <begin position="68"/>
        <end position="101"/>
    </location>
</feature>
<evidence type="ECO:0000313" key="4">
    <source>
        <dbReference type="EMBL" id="QCT01245.1"/>
    </source>
</evidence>
<sequence>MEQRQAGEIALCFSEGEIKGSVPGEPPLEAAIPLRHDAGAKEEVLARFAADPQALYGLLQGKLPEWLAPLSSSVMDEEAVVGCSCGGTACSHAAAVLAAAREQLAAEPLLRLVLLGLPREALLAGVFAAWAQASAPAAGSEAAGSVAAPKEKAPAGPSPGEWLAEAAGEGRLHRPGQLLAEVEVGVKPPPPPEALRPAGDWAGLLPGARAEEALALVLRHAAERRRPGAR</sequence>
<gene>
    <name evidence="4" type="ORF">E6C60_0522</name>
</gene>
<evidence type="ECO:0000256" key="1">
    <source>
        <dbReference type="PROSITE-ProRule" id="PRU00325"/>
    </source>
</evidence>
<evidence type="ECO:0000259" key="3">
    <source>
        <dbReference type="PROSITE" id="PS50966"/>
    </source>
</evidence>
<keyword evidence="1" id="KW-0863">Zinc-finger</keyword>
<reference evidence="4 5" key="1">
    <citation type="submission" date="2019-05" db="EMBL/GenBank/DDBJ databases">
        <authorList>
            <person name="Chen C."/>
        </authorList>
    </citation>
    <scope>NUCLEOTIDE SEQUENCE [LARGE SCALE GENOMIC DNA]</scope>
    <source>
        <strain evidence="4 5">HB172198</strain>
    </source>
</reference>
<dbReference type="KEGG" id="palo:E6C60_0522"/>
<accession>A0A4P8XG25</accession>
<protein>
    <recommendedName>
        <fullName evidence="3">SWIM-type domain-containing protein</fullName>
    </recommendedName>
</protein>
<keyword evidence="1" id="KW-0862">Zinc</keyword>